<feature type="binding site" evidence="9">
    <location>
        <begin position="17"/>
        <end position="24"/>
    </location>
    <ligand>
        <name>ATP</name>
        <dbReference type="ChEBI" id="CHEBI:30616"/>
    </ligand>
</feature>
<dbReference type="PROSITE" id="PS00856">
    <property type="entry name" value="GUANYLATE_KINASE_1"/>
    <property type="match status" value="1"/>
</dbReference>
<comment type="function">
    <text evidence="9">Essential for recycling GMP and indirectly, cGMP.</text>
</comment>
<dbReference type="EMBL" id="CP020921">
    <property type="protein sequence ID" value="AWB10423.1"/>
    <property type="molecule type" value="Genomic_DNA"/>
</dbReference>
<evidence type="ECO:0000256" key="9">
    <source>
        <dbReference type="HAMAP-Rule" id="MF_00328"/>
    </source>
</evidence>
<dbReference type="PANTHER" id="PTHR23117">
    <property type="entry name" value="GUANYLATE KINASE-RELATED"/>
    <property type="match status" value="1"/>
</dbReference>
<dbReference type="PROSITE" id="PS50052">
    <property type="entry name" value="GUANYLATE_KINASE_2"/>
    <property type="match status" value="1"/>
</dbReference>
<dbReference type="AlphaFoldDB" id="A0A2R4W0U5"/>
<comment type="subcellular location">
    <subcellularLocation>
        <location evidence="9">Cytoplasm</location>
    </subcellularLocation>
</comment>
<dbReference type="InterPro" id="IPR017665">
    <property type="entry name" value="Guanylate_kinase"/>
</dbReference>
<name>A0A2R4W0U5_THEAF</name>
<dbReference type="Gene3D" id="3.40.50.300">
    <property type="entry name" value="P-loop containing nucleotide triphosphate hydrolases"/>
    <property type="match status" value="2"/>
</dbReference>
<keyword evidence="6 9" id="KW-0418">Kinase</keyword>
<comment type="catalytic activity">
    <reaction evidence="9">
        <text>GMP + ATP = GDP + ADP</text>
        <dbReference type="Rhea" id="RHEA:20780"/>
        <dbReference type="ChEBI" id="CHEBI:30616"/>
        <dbReference type="ChEBI" id="CHEBI:58115"/>
        <dbReference type="ChEBI" id="CHEBI:58189"/>
        <dbReference type="ChEBI" id="CHEBI:456216"/>
        <dbReference type="EC" id="2.7.4.8"/>
    </reaction>
</comment>
<dbReference type="CDD" id="cd00071">
    <property type="entry name" value="GMPK"/>
    <property type="match status" value="1"/>
</dbReference>
<evidence type="ECO:0000256" key="4">
    <source>
        <dbReference type="ARBA" id="ARBA00022679"/>
    </source>
</evidence>
<dbReference type="SUPFAM" id="SSF52540">
    <property type="entry name" value="P-loop containing nucleoside triphosphate hydrolases"/>
    <property type="match status" value="1"/>
</dbReference>
<dbReference type="Proteomes" id="UP000244792">
    <property type="component" value="Chromosome"/>
</dbReference>
<dbReference type="InterPro" id="IPR008144">
    <property type="entry name" value="Guanylate_kin-like_dom"/>
</dbReference>
<dbReference type="InterPro" id="IPR008145">
    <property type="entry name" value="GK/Ca_channel_bsu"/>
</dbReference>
<evidence type="ECO:0000256" key="1">
    <source>
        <dbReference type="ARBA" id="ARBA00005790"/>
    </source>
</evidence>
<gene>
    <name evidence="9" type="primary">gmk</name>
    <name evidence="11" type="ORF">TDSAC_1074</name>
</gene>
<sequence length="215" mass="24991">MYKKSDEKKGLLFVVSGPSGVGKGTVIKELMQRDPMLCLSISMTSRPRRPNEVNGKDYFFVSESEFLEHIEKDNLLEWAKVHGNYYGTPKDYVLKKLSENSDVVLEIDTRGASKIKSLYPDAILIFIVPPRWCDLRLRLETRSSENFDEIKRRLSRSIEEIEEYFIYDYIIVNSSVIEAASELECIIVAQRAKRERREDIISRLRSEIQFGQEVI</sequence>
<dbReference type="GO" id="GO:0005524">
    <property type="term" value="F:ATP binding"/>
    <property type="evidence" value="ECO:0007669"/>
    <property type="project" value="UniProtKB-UniRule"/>
</dbReference>
<keyword evidence="12" id="KW-1185">Reference proteome</keyword>
<dbReference type="Pfam" id="PF00625">
    <property type="entry name" value="Guanylate_kin"/>
    <property type="match status" value="1"/>
</dbReference>
<dbReference type="OrthoDB" id="9808150at2"/>
<dbReference type="KEGG" id="taci:TDSAC_1074"/>
<dbReference type="InterPro" id="IPR027417">
    <property type="entry name" value="P-loop_NTPase"/>
</dbReference>
<evidence type="ECO:0000313" key="12">
    <source>
        <dbReference type="Proteomes" id="UP000244792"/>
    </source>
</evidence>
<evidence type="ECO:0000256" key="7">
    <source>
        <dbReference type="ARBA" id="ARBA00022840"/>
    </source>
</evidence>
<dbReference type="NCBIfam" id="TIGR03263">
    <property type="entry name" value="guanyl_kin"/>
    <property type="match status" value="1"/>
</dbReference>
<evidence type="ECO:0000256" key="6">
    <source>
        <dbReference type="ARBA" id="ARBA00022777"/>
    </source>
</evidence>
<keyword evidence="5 9" id="KW-0547">Nucleotide-binding</keyword>
<dbReference type="SMART" id="SM00072">
    <property type="entry name" value="GuKc"/>
    <property type="match status" value="1"/>
</dbReference>
<organism evidence="11 12">
    <name type="scientific">Thermodesulfobium acidiphilum</name>
    <dbReference type="NCBI Taxonomy" id="1794699"/>
    <lineage>
        <taxon>Bacteria</taxon>
        <taxon>Pseudomonadati</taxon>
        <taxon>Thermodesulfobiota</taxon>
        <taxon>Thermodesulfobiia</taxon>
        <taxon>Thermodesulfobiales</taxon>
        <taxon>Thermodesulfobiaceae</taxon>
        <taxon>Thermodesulfobium</taxon>
    </lineage>
</organism>
<evidence type="ECO:0000256" key="3">
    <source>
        <dbReference type="ARBA" id="ARBA00016296"/>
    </source>
</evidence>
<evidence type="ECO:0000256" key="2">
    <source>
        <dbReference type="ARBA" id="ARBA00012961"/>
    </source>
</evidence>
<dbReference type="InterPro" id="IPR020590">
    <property type="entry name" value="Guanylate_kinase_CS"/>
</dbReference>
<protein>
    <recommendedName>
        <fullName evidence="3 9">Guanylate kinase</fullName>
        <ecNumber evidence="2 9">2.7.4.8</ecNumber>
    </recommendedName>
    <alternativeName>
        <fullName evidence="8 9">GMP kinase</fullName>
    </alternativeName>
</protein>
<keyword evidence="4 9" id="KW-0808">Transferase</keyword>
<keyword evidence="7 9" id="KW-0067">ATP-binding</keyword>
<evidence type="ECO:0000256" key="5">
    <source>
        <dbReference type="ARBA" id="ARBA00022741"/>
    </source>
</evidence>
<dbReference type="Gene3D" id="3.30.63.10">
    <property type="entry name" value="Guanylate Kinase phosphate binding domain"/>
    <property type="match status" value="1"/>
</dbReference>
<reference evidence="11 12" key="1">
    <citation type="submission" date="2017-04" db="EMBL/GenBank/DDBJ databases">
        <title>Genomic insights into metabolism of Thermodesulfobium acidiphilum.</title>
        <authorList>
            <person name="Toshchakov S.V."/>
            <person name="Frolov E.N."/>
            <person name="Kublanov I.V."/>
            <person name="Samarov N.I."/>
            <person name="Novikov A."/>
            <person name="Lebedinsky A.V."/>
            <person name="Bonch-Osmolovskaya E.A."/>
            <person name="Chernyh N.A."/>
        </authorList>
    </citation>
    <scope>NUCLEOTIDE SEQUENCE [LARGE SCALE GENOMIC DNA]</scope>
    <source>
        <strain evidence="11 12">3127-1</strain>
    </source>
</reference>
<keyword evidence="9" id="KW-0963">Cytoplasm</keyword>
<dbReference type="EC" id="2.7.4.8" evidence="2 9"/>
<dbReference type="HAMAP" id="MF_00328">
    <property type="entry name" value="Guanylate_kinase"/>
    <property type="match status" value="1"/>
</dbReference>
<dbReference type="GO" id="GO:0004385">
    <property type="term" value="F:GMP kinase activity"/>
    <property type="evidence" value="ECO:0007669"/>
    <property type="project" value="UniProtKB-UniRule"/>
</dbReference>
<dbReference type="PANTHER" id="PTHR23117:SF13">
    <property type="entry name" value="GUANYLATE KINASE"/>
    <property type="match status" value="1"/>
</dbReference>
<evidence type="ECO:0000313" key="11">
    <source>
        <dbReference type="EMBL" id="AWB10423.1"/>
    </source>
</evidence>
<feature type="domain" description="Guanylate kinase-like" evidence="10">
    <location>
        <begin position="10"/>
        <end position="188"/>
    </location>
</feature>
<comment type="similarity">
    <text evidence="1 9">Belongs to the guanylate kinase family.</text>
</comment>
<dbReference type="FunFam" id="3.30.63.10:FF:000002">
    <property type="entry name" value="Guanylate kinase 1"/>
    <property type="match status" value="1"/>
</dbReference>
<evidence type="ECO:0000259" key="10">
    <source>
        <dbReference type="PROSITE" id="PS50052"/>
    </source>
</evidence>
<evidence type="ECO:0000256" key="8">
    <source>
        <dbReference type="ARBA" id="ARBA00030128"/>
    </source>
</evidence>
<dbReference type="GO" id="GO:0005829">
    <property type="term" value="C:cytosol"/>
    <property type="evidence" value="ECO:0007669"/>
    <property type="project" value="TreeGrafter"/>
</dbReference>
<dbReference type="RefSeq" id="WP_108309223.1">
    <property type="nucleotide sequence ID" value="NZ_CP020921.1"/>
</dbReference>
<proteinExistence type="inferred from homology"/>
<accession>A0A2R4W0U5</accession>